<proteinExistence type="predicted"/>
<dbReference type="InterPro" id="IPR014917">
    <property type="entry name" value="DUF1800"/>
</dbReference>
<evidence type="ECO:0000313" key="1">
    <source>
        <dbReference type="EMBL" id="REE01287.1"/>
    </source>
</evidence>
<sequence length="576" mass="65924">MNSTNRDYLPENYEEIVARFRKVIPPILKPEDLSGRKSSAGHRQLNTGLAKYQGDFGKTEKLHLLRRCLFGVRQADLQALDNLSLTQVMDLLLTESSEPAPPVNNYSVLAEQEDPDVAFGDTWIHAPHAGDLEGGRIVSLKGWVIRNMHHQATRLEEKMVLFWHNLLPVKIWDVFYGKLGYQYYQMLRRNAFGNYRTFIRDLTLDPAMLLFLNGTYNEKEAPDENYGRELQELFCIGKGPDAQFTEGDVQAAARVLTGWKIKWQDFESNGPLGIRFADWAHDTSDKAFSAFYGGKVIKGRSGQAGAQELDELLNMLFDTEECAKYICRRLYQFFVYPEIDESVEANIIVPLAQQFREGNYEIKPVVRTLLESEHFYDHANRGAMIKSPAEYTVGLWRTLEVEGADTSDLSLDYQQYASMLWTMGNQGMEMGDPPSVSGWPAYYQVPSYDKYWITTDTITNRALISDSLVHWGFWVAEGHQYPADLIKFLQQLDHPEDPNAMLRDSGDLLLGISLSDATLVHLKTILLSGQQTDDYWTTAWYEMVENPEDTAYRMVVENRLKPTFQHLLQLGEAQLM</sequence>
<gene>
    <name evidence="1" type="ORF">C7460_104307</name>
</gene>
<dbReference type="RefSeq" id="WP_115867359.1">
    <property type="nucleotide sequence ID" value="NZ_QREG01000004.1"/>
</dbReference>
<evidence type="ECO:0000313" key="2">
    <source>
        <dbReference type="Proteomes" id="UP000256779"/>
    </source>
</evidence>
<protein>
    <submittedName>
        <fullName evidence="1">Uncharacterized protein (DUF1800 family)</fullName>
    </submittedName>
</protein>
<name>A0A3D9L8T4_MARFU</name>
<reference evidence="1 2" key="1">
    <citation type="submission" date="2018-07" db="EMBL/GenBank/DDBJ databases">
        <title>Genomic Encyclopedia of Type Strains, Phase IV (KMG-IV): sequencing the most valuable type-strain genomes for metagenomic binning, comparative biology and taxonomic classification.</title>
        <authorList>
            <person name="Goeker M."/>
        </authorList>
    </citation>
    <scope>NUCLEOTIDE SEQUENCE [LARGE SCALE GENOMIC DNA]</scope>
    <source>
        <strain evidence="1 2">DSM 4134</strain>
    </source>
</reference>
<keyword evidence="2" id="KW-1185">Reference proteome</keyword>
<dbReference type="EMBL" id="QREG01000004">
    <property type="protein sequence ID" value="REE01287.1"/>
    <property type="molecule type" value="Genomic_DNA"/>
</dbReference>
<comment type="caution">
    <text evidence="1">The sequence shown here is derived from an EMBL/GenBank/DDBJ whole genome shotgun (WGS) entry which is preliminary data.</text>
</comment>
<dbReference type="OrthoDB" id="9772295at2"/>
<accession>A0A3D9L8T4</accession>
<dbReference type="Pfam" id="PF08811">
    <property type="entry name" value="DUF1800"/>
    <property type="match status" value="1"/>
</dbReference>
<organism evidence="1 2">
    <name type="scientific">Marinoscillum furvescens DSM 4134</name>
    <dbReference type="NCBI Taxonomy" id="1122208"/>
    <lineage>
        <taxon>Bacteria</taxon>
        <taxon>Pseudomonadati</taxon>
        <taxon>Bacteroidota</taxon>
        <taxon>Cytophagia</taxon>
        <taxon>Cytophagales</taxon>
        <taxon>Reichenbachiellaceae</taxon>
        <taxon>Marinoscillum</taxon>
    </lineage>
</organism>
<dbReference type="AlphaFoldDB" id="A0A3D9L8T4"/>
<dbReference type="Proteomes" id="UP000256779">
    <property type="component" value="Unassembled WGS sequence"/>
</dbReference>